<dbReference type="InterPro" id="IPR027417">
    <property type="entry name" value="P-loop_NTPase"/>
</dbReference>
<evidence type="ECO:0000256" key="4">
    <source>
        <dbReference type="ARBA" id="ARBA00023134"/>
    </source>
</evidence>
<keyword evidence="10" id="KW-1185">Reference proteome</keyword>
<evidence type="ECO:0000313" key="8">
    <source>
        <dbReference type="EMBL" id="KAF4302450.1"/>
    </source>
</evidence>
<dbReference type="PANTHER" id="PTHR18884">
    <property type="entry name" value="SEPTIN"/>
    <property type="match status" value="1"/>
</dbReference>
<dbReference type="GO" id="GO:0032156">
    <property type="term" value="C:septin cytoskeleton"/>
    <property type="evidence" value="ECO:0007669"/>
    <property type="project" value="UniProtKB-ARBA"/>
</dbReference>
<organism evidence="8 10">
    <name type="scientific">Botryosphaeria dothidea</name>
    <dbReference type="NCBI Taxonomy" id="55169"/>
    <lineage>
        <taxon>Eukaryota</taxon>
        <taxon>Fungi</taxon>
        <taxon>Dikarya</taxon>
        <taxon>Ascomycota</taxon>
        <taxon>Pezizomycotina</taxon>
        <taxon>Dothideomycetes</taxon>
        <taxon>Dothideomycetes incertae sedis</taxon>
        <taxon>Botryosphaeriales</taxon>
        <taxon>Botryosphaeriaceae</taxon>
        <taxon>Botryosphaeria</taxon>
    </lineage>
</organism>
<sequence>MVGLKKAALAEESAEVEVLFANMEKLKGLTKKIQGSLNRLETSGKSVQEAIGPIYGNTQKLQTTNSNVDRIIDAIDRIRQPLDQRGREERIINAGPKKAGLQDFIASLDRTTQALGDLKHSNLRSNQQAIAELNSLLKRGTKQLEDVFREILREDARPVEPLHYITKQLPFPALPPEKASQLRTINSHMAASVAQISQGDTRETPSAKIYAEVRGEYITSTMRNLAAACMNTARKTTADAIYRQGTNGIGTYASGLEGLFLAEYENVCPIFAREDWTRVYSQTCQMALNEFAKTLRELNNHVKSNLTTDCFLAYEIIDIVSNLSLRLEKQTGELKRPIADSVKPIRETAKSSLRTLLEETRNKVATLIAIPIDGGASNTTNEMMARLQQMTNYLNPLSSILISLGEGGWSTASASSSTTSLNKSFDVGADGRQLFAHYATEMIETQLKELDAKGRMLHKGRALQGVFIANNVAIIDRMIRSSDLASLLGNAAKMIETWRKRATQMYLDAWKEPSGCLLDVQYTNRGGRPHSGGAGSVDSAAVVKNLSSKDKDNVKEKWKNFNTSFDDLIAKHKSYAMEKEVKSHLAREVQTMIEPLYGRFWDRYHEIDKGKGKDAKRGSEAWLFWVYPLVVMAYGCSAAGGIVAGLGWAISPADGLTGCAGRAREGSCDRECRQAGHDRNFAAAPARPDLHNPQPHGVRLSLLSAVVAGPILYARTLSARPPKSLVSKSTVNVYLHFAMGKPFLTPTPYLIPLRQSTRRDAVAAMPTLQRRDEATMDGFPDDVALLNWNTQANIHLFSATNGAPIPAAPTRASPVPTPASPTSNGKPSSPAGGDVKSSNMMADGKQGSVPQTVSSRDPKAAAQAASDMRNIVRRKLTGYVGFANLPNQWHRKSVRKGFNFNVMVVGESGLGKSTLVNTLFNTSLYPPKERKPPSLDIIPKTVAIQSISADIEENGVRLRLTVVDTPGFGDFVNNDDSWRPIVENIEQRFDAYLDAENKVNRMNIVDNRIHACVYFIQPTGHSLKPLDVEVMRRLHTKVNLIPVIAKSDTLTDDEITAFKQRILADITHHGIQIFEGPRYEMDDEETIAENQEIMSKVPFAVVGANTDVATSDGRKVRGRRYPWGVIEVDNEEHCDFVKLRQMLIRTHMEELKEHTNNTLYENYRSDKLISMGVSQDPSVFKEVNPAVKQEEERTLHEQKLQKMEQEMKMVFQQKVAEKESKLRQSEEELYARHREMKEQLDKQRQDLEEKKSRIESGRPLEEKGKRKGFSLR</sequence>
<dbReference type="SUPFAM" id="SSF52540">
    <property type="entry name" value="P-loop containing nucleoside triphosphate hydrolases"/>
    <property type="match status" value="1"/>
</dbReference>
<dbReference type="CDD" id="cd01850">
    <property type="entry name" value="CDC_Septin"/>
    <property type="match status" value="1"/>
</dbReference>
<name>A0A8H4IJD1_9PEZI</name>
<keyword evidence="3 5" id="KW-0547">Nucleotide-binding</keyword>
<dbReference type="AlphaFoldDB" id="A0A8H4IJD1"/>
<dbReference type="InterPro" id="IPR030379">
    <property type="entry name" value="G_SEPTIN_dom"/>
</dbReference>
<dbReference type="Proteomes" id="UP000572817">
    <property type="component" value="Unassembled WGS sequence"/>
</dbReference>
<accession>A0A8H4IJD1</accession>
<proteinExistence type="inferred from homology"/>
<comment type="similarity">
    <text evidence="1">Belongs to the EXO70 family.</text>
</comment>
<dbReference type="FunFam" id="3.40.50.300:FF:000196">
    <property type="entry name" value="Cell division control 3"/>
    <property type="match status" value="1"/>
</dbReference>
<dbReference type="Pfam" id="PF03081">
    <property type="entry name" value="Exo70_C"/>
    <property type="match status" value="1"/>
</dbReference>
<dbReference type="GO" id="GO:0005525">
    <property type="term" value="F:GTP binding"/>
    <property type="evidence" value="ECO:0007669"/>
    <property type="project" value="UniProtKB-KW"/>
</dbReference>
<evidence type="ECO:0000256" key="2">
    <source>
        <dbReference type="ARBA" id="ARBA00022448"/>
    </source>
</evidence>
<gene>
    <name evidence="9" type="ORF">GTA08_BOTSDO06333</name>
    <name evidence="8" type="ORF">GTA08_BOTSDO10166</name>
</gene>
<evidence type="ECO:0000256" key="3">
    <source>
        <dbReference type="ARBA" id="ARBA00022741"/>
    </source>
</evidence>
<reference evidence="8 10" key="1">
    <citation type="submission" date="2020-04" db="EMBL/GenBank/DDBJ databases">
        <title>Genome Assembly and Annotation of Botryosphaeria dothidea sdau 11-99, a Latent Pathogen of Apple Fruit Ring Rot in China.</title>
        <authorList>
            <person name="Yu C."/>
            <person name="Diao Y."/>
            <person name="Lu Q."/>
            <person name="Zhao J."/>
            <person name="Cui S."/>
            <person name="Peng C."/>
            <person name="He B."/>
            <person name="Liu H."/>
        </authorList>
    </citation>
    <scope>NUCLEOTIDE SEQUENCE [LARGE SCALE GENOMIC DNA]</scope>
    <source>
        <strain evidence="10">sdau11-99</strain>
        <strain evidence="8">Sdau11-99</strain>
    </source>
</reference>
<keyword evidence="2" id="KW-0813">Transport</keyword>
<feature type="region of interest" description="Disordered" evidence="6">
    <location>
        <begin position="1232"/>
        <end position="1272"/>
    </location>
</feature>
<dbReference type="Pfam" id="PF00735">
    <property type="entry name" value="Septin"/>
    <property type="match status" value="1"/>
</dbReference>
<evidence type="ECO:0000256" key="6">
    <source>
        <dbReference type="SAM" id="MobiDB-lite"/>
    </source>
</evidence>
<evidence type="ECO:0000256" key="5">
    <source>
        <dbReference type="RuleBase" id="RU004560"/>
    </source>
</evidence>
<dbReference type="GO" id="GO:0006887">
    <property type="term" value="P:exocytosis"/>
    <property type="evidence" value="ECO:0007669"/>
    <property type="project" value="InterPro"/>
</dbReference>
<feature type="compositionally biased region" description="Basic and acidic residues" evidence="6">
    <location>
        <begin position="1232"/>
        <end position="1264"/>
    </location>
</feature>
<evidence type="ECO:0000313" key="9">
    <source>
        <dbReference type="EMBL" id="KAF4305954.1"/>
    </source>
</evidence>
<dbReference type="Gene3D" id="1.20.1280.170">
    <property type="entry name" value="Exocyst complex component Exo70"/>
    <property type="match status" value="1"/>
</dbReference>
<comment type="similarity">
    <text evidence="5">Belongs to the TRAFAC class TrmE-Era-EngA-EngB-Septin-like GTPase superfamily. Septin GTPase family.</text>
</comment>
<dbReference type="GO" id="GO:0000145">
    <property type="term" value="C:exocyst"/>
    <property type="evidence" value="ECO:0007669"/>
    <property type="project" value="InterPro"/>
</dbReference>
<dbReference type="GO" id="GO:0005546">
    <property type="term" value="F:phosphatidylinositol-4,5-bisphosphate binding"/>
    <property type="evidence" value="ECO:0007669"/>
    <property type="project" value="InterPro"/>
</dbReference>
<evidence type="ECO:0000259" key="7">
    <source>
        <dbReference type="PROSITE" id="PS51719"/>
    </source>
</evidence>
<dbReference type="InterPro" id="IPR016491">
    <property type="entry name" value="Septin"/>
</dbReference>
<dbReference type="Pfam" id="PF20669">
    <property type="entry name" value="Exo70_N"/>
    <property type="match status" value="1"/>
</dbReference>
<feature type="domain" description="Septin-type G" evidence="7">
    <location>
        <begin position="896"/>
        <end position="1170"/>
    </location>
</feature>
<evidence type="ECO:0000313" key="10">
    <source>
        <dbReference type="Proteomes" id="UP000572817"/>
    </source>
</evidence>
<dbReference type="PROSITE" id="PS51719">
    <property type="entry name" value="G_SEPTIN"/>
    <property type="match status" value="1"/>
</dbReference>
<feature type="region of interest" description="Disordered" evidence="6">
    <location>
        <begin position="805"/>
        <end position="866"/>
    </location>
</feature>
<dbReference type="OrthoDB" id="1922221at2759"/>
<keyword evidence="4 5" id="KW-0342">GTP-binding</keyword>
<dbReference type="EMBL" id="WWBZ02000040">
    <property type="protein sequence ID" value="KAF4305954.1"/>
    <property type="molecule type" value="Genomic_DNA"/>
</dbReference>
<protein>
    <submittedName>
        <fullName evidence="8">Exo70 exocyst complex subunit</fullName>
    </submittedName>
</protein>
<dbReference type="SUPFAM" id="SSF74788">
    <property type="entry name" value="Cullin repeat-like"/>
    <property type="match status" value="1"/>
</dbReference>
<dbReference type="EMBL" id="WWBZ02000073">
    <property type="protein sequence ID" value="KAF4302450.1"/>
    <property type="molecule type" value="Genomic_DNA"/>
</dbReference>
<dbReference type="Gene3D" id="3.40.50.300">
    <property type="entry name" value="P-loop containing nucleotide triphosphate hydrolases"/>
    <property type="match status" value="1"/>
</dbReference>
<dbReference type="InterPro" id="IPR016159">
    <property type="entry name" value="Cullin_repeat-like_dom_sf"/>
</dbReference>
<comment type="caution">
    <text evidence="8">The sequence shown here is derived from an EMBL/GenBank/DDBJ whole genome shotgun (WGS) entry which is preliminary data.</text>
</comment>
<evidence type="ECO:0000256" key="1">
    <source>
        <dbReference type="ARBA" id="ARBA00006756"/>
    </source>
</evidence>
<dbReference type="InterPro" id="IPR046364">
    <property type="entry name" value="Exo70_C"/>
</dbReference>